<comment type="caution">
    <text evidence="2">The sequence shown here is derived from an EMBL/GenBank/DDBJ whole genome shotgun (WGS) entry which is preliminary data.</text>
</comment>
<accession>A0A367KNF6</accession>
<keyword evidence="3" id="KW-1185">Reference proteome</keyword>
<organism evidence="2 3">
    <name type="scientific">Rhizopus stolonifer</name>
    <name type="common">Rhizopus nigricans</name>
    <dbReference type="NCBI Taxonomy" id="4846"/>
    <lineage>
        <taxon>Eukaryota</taxon>
        <taxon>Fungi</taxon>
        <taxon>Fungi incertae sedis</taxon>
        <taxon>Mucoromycota</taxon>
        <taxon>Mucoromycotina</taxon>
        <taxon>Mucoromycetes</taxon>
        <taxon>Mucorales</taxon>
        <taxon>Mucorineae</taxon>
        <taxon>Rhizopodaceae</taxon>
        <taxon>Rhizopus</taxon>
    </lineage>
</organism>
<feature type="signal peptide" evidence="1">
    <location>
        <begin position="1"/>
        <end position="21"/>
    </location>
</feature>
<reference evidence="2 3" key="1">
    <citation type="journal article" date="2018" name="G3 (Bethesda)">
        <title>Phylogenetic and Phylogenomic Definition of Rhizopus Species.</title>
        <authorList>
            <person name="Gryganskyi A.P."/>
            <person name="Golan J."/>
            <person name="Dolatabadi S."/>
            <person name="Mondo S."/>
            <person name="Robb S."/>
            <person name="Idnurm A."/>
            <person name="Muszewska A."/>
            <person name="Steczkiewicz K."/>
            <person name="Masonjones S."/>
            <person name="Liao H.L."/>
            <person name="Gajdeczka M.T."/>
            <person name="Anike F."/>
            <person name="Vuek A."/>
            <person name="Anishchenko I.M."/>
            <person name="Voigt K."/>
            <person name="de Hoog G.S."/>
            <person name="Smith M.E."/>
            <person name="Heitman J."/>
            <person name="Vilgalys R."/>
            <person name="Stajich J.E."/>
        </authorList>
    </citation>
    <scope>NUCLEOTIDE SEQUENCE [LARGE SCALE GENOMIC DNA]</scope>
    <source>
        <strain evidence="2 3">LSU 92-RS-03</strain>
    </source>
</reference>
<protein>
    <submittedName>
        <fullName evidence="2">Uncharacterized protein</fullName>
    </submittedName>
</protein>
<feature type="chain" id="PRO_5016595647" evidence="1">
    <location>
        <begin position="22"/>
        <end position="303"/>
    </location>
</feature>
<name>A0A367KNF6_RHIST</name>
<sequence>MERIFTLFLIVSTLFVIPTSTRKQVDSFKSTSLNSIQAVCKNFATTPIVNTFYLPPHHDTSKAEELTFSEGCAEVLLSKRIKSGLLAEGLNTAPTNITLKNDKNEYSFFNLLNKAHSVTLKPSELYLSKFPLFEKKLGAYNSITEDIETRLNSDSSDIGLAANLFVGCLICVENLVVCCVTIEVYNREFSNDVHAECFKISYPELIDRGDRYYEGIKTLVTKEKNGKQTMKKLIIGTTQFNLLVTRTVLLSDTCDQFVFVGPSCHQTLHYTNLQYAQILFRETHFDSYMQNKALKHHRHIHCR</sequence>
<dbReference type="Proteomes" id="UP000253551">
    <property type="component" value="Unassembled WGS sequence"/>
</dbReference>
<dbReference type="EMBL" id="PJQM01000899">
    <property type="protein sequence ID" value="RCI03775.1"/>
    <property type="molecule type" value="Genomic_DNA"/>
</dbReference>
<dbReference type="AlphaFoldDB" id="A0A367KNF6"/>
<gene>
    <name evidence="2" type="ORF">CU098_004538</name>
</gene>
<dbReference type="OrthoDB" id="2210322at2759"/>
<evidence type="ECO:0000313" key="2">
    <source>
        <dbReference type="EMBL" id="RCI03775.1"/>
    </source>
</evidence>
<keyword evidence="1" id="KW-0732">Signal</keyword>
<evidence type="ECO:0000256" key="1">
    <source>
        <dbReference type="SAM" id="SignalP"/>
    </source>
</evidence>
<proteinExistence type="predicted"/>
<evidence type="ECO:0000313" key="3">
    <source>
        <dbReference type="Proteomes" id="UP000253551"/>
    </source>
</evidence>